<evidence type="ECO:0000313" key="1">
    <source>
        <dbReference type="EMBL" id="MPC56120.1"/>
    </source>
</evidence>
<comment type="caution">
    <text evidence="1">The sequence shown here is derived from an EMBL/GenBank/DDBJ whole genome shotgun (WGS) entry which is preliminary data.</text>
</comment>
<accession>A0A5B7G7A6</accession>
<evidence type="ECO:0000313" key="2">
    <source>
        <dbReference type="Proteomes" id="UP000324222"/>
    </source>
</evidence>
<proteinExistence type="predicted"/>
<protein>
    <submittedName>
        <fullName evidence="1">Uncharacterized protein</fullName>
    </submittedName>
</protein>
<name>A0A5B7G7A6_PORTR</name>
<dbReference type="EMBL" id="VSRR010013709">
    <property type="protein sequence ID" value="MPC56120.1"/>
    <property type="molecule type" value="Genomic_DNA"/>
</dbReference>
<gene>
    <name evidence="1" type="ORF">E2C01_050072</name>
</gene>
<dbReference type="Proteomes" id="UP000324222">
    <property type="component" value="Unassembled WGS sequence"/>
</dbReference>
<keyword evidence="2" id="KW-1185">Reference proteome</keyword>
<sequence>MRFACILSSKQHIIKTFNKYSALHAFLSFGAQIAVIHQNNPFLTYFSSLDE</sequence>
<reference evidence="1 2" key="1">
    <citation type="submission" date="2019-05" db="EMBL/GenBank/DDBJ databases">
        <title>Another draft genome of Portunus trituberculatus and its Hox gene families provides insights of decapod evolution.</title>
        <authorList>
            <person name="Jeong J.-H."/>
            <person name="Song I."/>
            <person name="Kim S."/>
            <person name="Choi T."/>
            <person name="Kim D."/>
            <person name="Ryu S."/>
            <person name="Kim W."/>
        </authorList>
    </citation>
    <scope>NUCLEOTIDE SEQUENCE [LARGE SCALE GENOMIC DNA]</scope>
    <source>
        <tissue evidence="1">Muscle</tissue>
    </source>
</reference>
<organism evidence="1 2">
    <name type="scientific">Portunus trituberculatus</name>
    <name type="common">Swimming crab</name>
    <name type="synonym">Neptunus trituberculatus</name>
    <dbReference type="NCBI Taxonomy" id="210409"/>
    <lineage>
        <taxon>Eukaryota</taxon>
        <taxon>Metazoa</taxon>
        <taxon>Ecdysozoa</taxon>
        <taxon>Arthropoda</taxon>
        <taxon>Crustacea</taxon>
        <taxon>Multicrustacea</taxon>
        <taxon>Malacostraca</taxon>
        <taxon>Eumalacostraca</taxon>
        <taxon>Eucarida</taxon>
        <taxon>Decapoda</taxon>
        <taxon>Pleocyemata</taxon>
        <taxon>Brachyura</taxon>
        <taxon>Eubrachyura</taxon>
        <taxon>Portunoidea</taxon>
        <taxon>Portunidae</taxon>
        <taxon>Portuninae</taxon>
        <taxon>Portunus</taxon>
    </lineage>
</organism>
<dbReference type="AlphaFoldDB" id="A0A5B7G7A6"/>